<evidence type="ECO:0000313" key="5">
    <source>
        <dbReference type="Proteomes" id="UP000019132"/>
    </source>
</evidence>
<keyword evidence="5" id="KW-1185">Reference proteome</keyword>
<dbReference type="Gene3D" id="3.40.50.720">
    <property type="entry name" value="NAD(P)-binding Rossmann-like Domain"/>
    <property type="match status" value="1"/>
</dbReference>
<dbReference type="InterPro" id="IPR001509">
    <property type="entry name" value="Epimerase_deHydtase"/>
</dbReference>
<feature type="domain" description="NAD-dependent epimerase/dehydratase" evidence="3">
    <location>
        <begin position="11"/>
        <end position="127"/>
    </location>
</feature>
<dbReference type="eggNOG" id="KOG1371">
    <property type="taxonomic scope" value="Eukaryota"/>
</dbReference>
<dbReference type="Gene3D" id="3.90.25.10">
    <property type="entry name" value="UDP-galactose 4-epimerase, domain 1"/>
    <property type="match status" value="1"/>
</dbReference>
<evidence type="ECO:0000259" key="3">
    <source>
        <dbReference type="Pfam" id="PF01370"/>
    </source>
</evidence>
<comment type="similarity">
    <text evidence="1">Belongs to the NAD(P)-dependent epimerase/dehydratase family.</text>
</comment>
<reference evidence="5" key="2">
    <citation type="submission" date="2010-04" db="EMBL/GenBank/DDBJ databases">
        <authorList>
            <person name="Buell R."/>
            <person name="Hamilton J."/>
            <person name="Hostetler J."/>
        </authorList>
    </citation>
    <scope>NUCLEOTIDE SEQUENCE [LARGE SCALE GENOMIC DNA]</scope>
    <source>
        <strain evidence="5">DAOM:BR144</strain>
    </source>
</reference>
<dbReference type="PANTHER" id="PTHR43574">
    <property type="entry name" value="EPIMERASE-RELATED"/>
    <property type="match status" value="1"/>
</dbReference>
<dbReference type="VEuPathDB" id="FungiDB:PYU1_G007545"/>
<evidence type="ECO:0000313" key="4">
    <source>
        <dbReference type="EnsemblProtists" id="PYU1_T007561"/>
    </source>
</evidence>
<dbReference type="AlphaFoldDB" id="K3WRG7"/>
<organism evidence="4 5">
    <name type="scientific">Globisporangium ultimum (strain ATCC 200006 / CBS 805.95 / DAOM BR144)</name>
    <name type="common">Pythium ultimum</name>
    <dbReference type="NCBI Taxonomy" id="431595"/>
    <lineage>
        <taxon>Eukaryota</taxon>
        <taxon>Sar</taxon>
        <taxon>Stramenopiles</taxon>
        <taxon>Oomycota</taxon>
        <taxon>Peronosporomycetes</taxon>
        <taxon>Pythiales</taxon>
        <taxon>Pythiaceae</taxon>
        <taxon>Globisporangium</taxon>
    </lineage>
</organism>
<dbReference type="Proteomes" id="UP000019132">
    <property type="component" value="Unassembled WGS sequence"/>
</dbReference>
<name>K3WRG7_GLOUD</name>
<dbReference type="InParanoid" id="K3WRG7"/>
<dbReference type="EMBL" id="GL376585">
    <property type="status" value="NOT_ANNOTATED_CDS"/>
    <property type="molecule type" value="Genomic_DNA"/>
</dbReference>
<evidence type="ECO:0000256" key="1">
    <source>
        <dbReference type="ARBA" id="ARBA00007637"/>
    </source>
</evidence>
<dbReference type="OMA" id="TIEWHIN"/>
<dbReference type="InterPro" id="IPR036291">
    <property type="entry name" value="NAD(P)-bd_dom_sf"/>
</dbReference>
<dbReference type="HOGENOM" id="CLU_007383_1_7_1"/>
<reference evidence="5" key="1">
    <citation type="journal article" date="2010" name="Genome Biol.">
        <title>Genome sequence of the necrotrophic plant pathogen Pythium ultimum reveals original pathogenicity mechanisms and effector repertoire.</title>
        <authorList>
            <person name="Levesque C.A."/>
            <person name="Brouwer H."/>
            <person name="Cano L."/>
            <person name="Hamilton J.P."/>
            <person name="Holt C."/>
            <person name="Huitema E."/>
            <person name="Raffaele S."/>
            <person name="Robideau G.P."/>
            <person name="Thines M."/>
            <person name="Win J."/>
            <person name="Zerillo M.M."/>
            <person name="Beakes G.W."/>
            <person name="Boore J.L."/>
            <person name="Busam D."/>
            <person name="Dumas B."/>
            <person name="Ferriera S."/>
            <person name="Fuerstenberg S.I."/>
            <person name="Gachon C.M."/>
            <person name="Gaulin E."/>
            <person name="Govers F."/>
            <person name="Grenville-Briggs L."/>
            <person name="Horner N."/>
            <person name="Hostetler J."/>
            <person name="Jiang R.H."/>
            <person name="Johnson J."/>
            <person name="Krajaejun T."/>
            <person name="Lin H."/>
            <person name="Meijer H.J."/>
            <person name="Moore B."/>
            <person name="Morris P."/>
            <person name="Phuntmart V."/>
            <person name="Puiu D."/>
            <person name="Shetty J."/>
            <person name="Stajich J.E."/>
            <person name="Tripathy S."/>
            <person name="Wawra S."/>
            <person name="van West P."/>
            <person name="Whitty B.R."/>
            <person name="Coutinho P.M."/>
            <person name="Henrissat B."/>
            <person name="Martin F."/>
            <person name="Thomas P.D."/>
            <person name="Tyler B.M."/>
            <person name="De Vries R.P."/>
            <person name="Kamoun S."/>
            <person name="Yandell M."/>
            <person name="Tisserat N."/>
            <person name="Buell C.R."/>
        </authorList>
    </citation>
    <scope>NUCLEOTIDE SEQUENCE</scope>
    <source>
        <strain evidence="5">DAOM:BR144</strain>
    </source>
</reference>
<dbReference type="Pfam" id="PF01370">
    <property type="entry name" value="Epimerase"/>
    <property type="match status" value="1"/>
</dbReference>
<accession>K3WRG7</accession>
<evidence type="ECO:0000256" key="2">
    <source>
        <dbReference type="ARBA" id="ARBA00023027"/>
    </source>
</evidence>
<proteinExistence type="inferred from homology"/>
<keyword evidence="2" id="KW-0520">NAD</keyword>
<dbReference type="PRINTS" id="PR01713">
    <property type="entry name" value="NUCEPIMERASE"/>
</dbReference>
<dbReference type="EnsemblProtists" id="PYU1_T007561">
    <property type="protein sequence ID" value="PYU1_T007561"/>
    <property type="gene ID" value="PYU1_G007545"/>
</dbReference>
<sequence length="226" mass="25493">MGRCPTKHRRSIAFVYASSSSVYGGCSKEFFSEQDIVDFPVSQYAATNKSCKLLAHTYHHLYYIECISLRFFTVYGPRGRPDMALFKFMDRIARGVSIDQYGDGSSSRDYTYIDDIVQGVLLSLDKARGCEVSNSGRGTPTDLMDFIAIIEGLVGKKAQINILPIQPGDVPRTRANIFKAKRLLGYEPMTPLSEGLEKTWAWHCTFYRIQSDDSSSDHDKSQRQRG</sequence>
<dbReference type="STRING" id="431595.K3WRG7"/>
<dbReference type="SUPFAM" id="SSF51735">
    <property type="entry name" value="NAD(P)-binding Rossmann-fold domains"/>
    <property type="match status" value="1"/>
</dbReference>
<reference evidence="4" key="3">
    <citation type="submission" date="2015-02" db="UniProtKB">
        <authorList>
            <consortium name="EnsemblProtists"/>
        </authorList>
    </citation>
    <scope>IDENTIFICATION</scope>
    <source>
        <strain evidence="4">DAOM BR144</strain>
    </source>
</reference>
<protein>
    <recommendedName>
        <fullName evidence="3">NAD-dependent epimerase/dehydratase domain-containing protein</fullName>
    </recommendedName>
</protein>